<evidence type="ECO:0000259" key="1">
    <source>
        <dbReference type="Pfam" id="PF13503"/>
    </source>
</evidence>
<organism evidence="2 3">
    <name type="scientific">Litoreibacter ponti</name>
    <dbReference type="NCBI Taxonomy" id="1510457"/>
    <lineage>
        <taxon>Bacteria</taxon>
        <taxon>Pseudomonadati</taxon>
        <taxon>Pseudomonadota</taxon>
        <taxon>Alphaproteobacteria</taxon>
        <taxon>Rhodobacterales</taxon>
        <taxon>Roseobacteraceae</taxon>
        <taxon>Litoreibacter</taxon>
    </lineage>
</organism>
<dbReference type="EMBL" id="QBKS01000001">
    <property type="protein sequence ID" value="PTX55488.1"/>
    <property type="molecule type" value="Genomic_DNA"/>
</dbReference>
<accession>A0A2T6BHE4</accession>
<dbReference type="OrthoDB" id="6431152at2"/>
<dbReference type="Pfam" id="PF13503">
    <property type="entry name" value="DUF4123"/>
    <property type="match status" value="1"/>
</dbReference>
<gene>
    <name evidence="2" type="ORF">C8N43_0127</name>
</gene>
<dbReference type="Proteomes" id="UP000243978">
    <property type="component" value="Unassembled WGS sequence"/>
</dbReference>
<dbReference type="InterPro" id="IPR025391">
    <property type="entry name" value="DUF4123"/>
</dbReference>
<proteinExistence type="predicted"/>
<dbReference type="AlphaFoldDB" id="A0A2T6BHE4"/>
<dbReference type="RefSeq" id="WP_107843774.1">
    <property type="nucleotide sequence ID" value="NZ_QBKS01000001.1"/>
</dbReference>
<reference evidence="2 3" key="1">
    <citation type="submission" date="2018-04" db="EMBL/GenBank/DDBJ databases">
        <title>Genomic Encyclopedia of Archaeal and Bacterial Type Strains, Phase II (KMG-II): from individual species to whole genera.</title>
        <authorList>
            <person name="Goeker M."/>
        </authorList>
    </citation>
    <scope>NUCLEOTIDE SEQUENCE [LARGE SCALE GENOMIC DNA]</scope>
    <source>
        <strain evidence="2 3">DSM 100977</strain>
    </source>
</reference>
<feature type="domain" description="DUF4123" evidence="1">
    <location>
        <begin position="48"/>
        <end position="164"/>
    </location>
</feature>
<name>A0A2T6BHE4_9RHOB</name>
<keyword evidence="3" id="KW-1185">Reference proteome</keyword>
<comment type="caution">
    <text evidence="2">The sequence shown here is derived from an EMBL/GenBank/DDBJ whole genome shotgun (WGS) entry which is preliminary data.</text>
</comment>
<evidence type="ECO:0000313" key="3">
    <source>
        <dbReference type="Proteomes" id="UP000243978"/>
    </source>
</evidence>
<evidence type="ECO:0000313" key="2">
    <source>
        <dbReference type="EMBL" id="PTX55488.1"/>
    </source>
</evidence>
<sequence length="291" mass="32931">MPGTACLEVAPIDVKRVPAQPNVPFWDRTWIDPDLFELLFGDPSQRTYLVVDACLRTNITKVFDLDSQDLPVRCLFQGEAEERFRESAPHLVDLTVHESGATRFHREFFAEHWEKGTGILLCSDAPMDTVWKHLRKFTRTRSIDGPDRFFRFWETNTARDYFEAIAKMPSRCKDLFQIKGGGWISVIVSYADQIGQAHKIIPNKSIVSTAAYSNGEFTLTPTEDAALLKGVLRGRAKSVEMAIPPDVSEHTPAEREHYVFEALMEQYSSGVRDIEQIKAAAVHKLQEASTA</sequence>
<protein>
    <submittedName>
        <fullName evidence="2">Uncharacterized protein DUF4123</fullName>
    </submittedName>
</protein>